<dbReference type="PANTHER" id="PTHR30204:SF93">
    <property type="entry name" value="HTH MERR-TYPE DOMAIN-CONTAINING PROTEIN"/>
    <property type="match status" value="1"/>
</dbReference>
<dbReference type="RefSeq" id="WP_066771697.1">
    <property type="nucleotide sequence ID" value="NZ_CP013244.1"/>
</dbReference>
<feature type="domain" description="HTH merR-type" evidence="3">
    <location>
        <begin position="13"/>
        <end position="75"/>
    </location>
</feature>
<dbReference type="PANTHER" id="PTHR30204">
    <property type="entry name" value="REDOX-CYCLING DRUG-SENSING TRANSCRIPTIONAL ACTIVATOR SOXR"/>
    <property type="match status" value="1"/>
</dbReference>
<dbReference type="GO" id="GO:0003700">
    <property type="term" value="F:DNA-binding transcription factor activity"/>
    <property type="evidence" value="ECO:0007669"/>
    <property type="project" value="InterPro"/>
</dbReference>
<dbReference type="STRING" id="1759059.ATE48_11610"/>
<dbReference type="InterPro" id="IPR009061">
    <property type="entry name" value="DNA-bd_dom_put_sf"/>
</dbReference>
<dbReference type="EMBL" id="CP013244">
    <property type="protein sequence ID" value="ANP46518.1"/>
    <property type="molecule type" value="Genomic_DNA"/>
</dbReference>
<evidence type="ECO:0000256" key="1">
    <source>
        <dbReference type="ARBA" id="ARBA00023125"/>
    </source>
</evidence>
<keyword evidence="5" id="KW-1185">Reference proteome</keyword>
<dbReference type="PRINTS" id="PR00040">
    <property type="entry name" value="HTHMERR"/>
</dbReference>
<dbReference type="InterPro" id="IPR000551">
    <property type="entry name" value="MerR-type_HTH_dom"/>
</dbReference>
<dbReference type="InParanoid" id="A0A1B1AIX7"/>
<name>A0A1B1AIX7_9PROT</name>
<keyword evidence="2" id="KW-0175">Coiled coil</keyword>
<dbReference type="Proteomes" id="UP000092498">
    <property type="component" value="Chromosome"/>
</dbReference>
<dbReference type="AlphaFoldDB" id="A0A1B1AIX7"/>
<dbReference type="SUPFAM" id="SSF46955">
    <property type="entry name" value="Putative DNA-binding domain"/>
    <property type="match status" value="1"/>
</dbReference>
<evidence type="ECO:0000259" key="3">
    <source>
        <dbReference type="PROSITE" id="PS50937"/>
    </source>
</evidence>
<dbReference type="CDD" id="cd00592">
    <property type="entry name" value="HTH_MerR-like"/>
    <property type="match status" value="1"/>
</dbReference>
<keyword evidence="1" id="KW-0238">DNA-binding</keyword>
<evidence type="ECO:0000313" key="5">
    <source>
        <dbReference type="Proteomes" id="UP000092498"/>
    </source>
</evidence>
<evidence type="ECO:0000256" key="2">
    <source>
        <dbReference type="SAM" id="Coils"/>
    </source>
</evidence>
<dbReference type="OrthoDB" id="9803659at2"/>
<dbReference type="Pfam" id="PF13411">
    <property type="entry name" value="MerR_1"/>
    <property type="match status" value="1"/>
</dbReference>
<dbReference type="KEGG" id="cbot:ATE48_11610"/>
<dbReference type="GO" id="GO:0003677">
    <property type="term" value="F:DNA binding"/>
    <property type="evidence" value="ECO:0007669"/>
    <property type="project" value="UniProtKB-KW"/>
</dbReference>
<proteinExistence type="predicted"/>
<dbReference type="Gene3D" id="1.10.1660.10">
    <property type="match status" value="1"/>
</dbReference>
<dbReference type="SMART" id="SM00422">
    <property type="entry name" value="HTH_MERR"/>
    <property type="match status" value="1"/>
</dbReference>
<dbReference type="PROSITE" id="PS50937">
    <property type="entry name" value="HTH_MERR_2"/>
    <property type="match status" value="1"/>
</dbReference>
<evidence type="ECO:0000313" key="4">
    <source>
        <dbReference type="EMBL" id="ANP46518.1"/>
    </source>
</evidence>
<gene>
    <name evidence="4" type="ORF">ATE48_11610</name>
</gene>
<accession>A0A1B1AIX7</accession>
<sequence length="256" mass="27865">MKPNVFQETAAAVAKRFGVSVKALRVYEDAGLLKPARTVAGWRIYRQPEIERLSAILALKQLGLPLKRIGELLRGAGDLAAALALQEAALEDARSEAEQALALVRQARAKLKGKQSLSPDELGKLVRSTAMSEMKWSPKMEALAQKHYTPEQLHGLRTREFTAEDQARVGAAWTKVFADIDALGASADPSSAKALEIGRRAQALIGEFTQGDPALFQAAGAMNREAMNDPELSKDMPTTMSHWQFLGRVFEALKGS</sequence>
<feature type="coiled-coil region" evidence="2">
    <location>
        <begin position="83"/>
        <end position="114"/>
    </location>
</feature>
<reference evidence="4 5" key="1">
    <citation type="submission" date="2015-11" db="EMBL/GenBank/DDBJ databases">
        <title>Whole-Genome Sequence of Candidatus Oderbacter manganicum from the National Park Lower Oder Valley, Germany.</title>
        <authorList>
            <person name="Braun B."/>
            <person name="Liere K."/>
            <person name="Szewzyk U."/>
        </authorList>
    </citation>
    <scope>NUCLEOTIDE SEQUENCE [LARGE SCALE GENOMIC DNA]</scope>
    <source>
        <strain evidence="4 5">OTSz_A_272</strain>
    </source>
</reference>
<protein>
    <recommendedName>
        <fullName evidence="3">HTH merR-type domain-containing protein</fullName>
    </recommendedName>
</protein>
<organism evidence="4 5">
    <name type="scientific">Candidatus Viadribacter manganicus</name>
    <dbReference type="NCBI Taxonomy" id="1759059"/>
    <lineage>
        <taxon>Bacteria</taxon>
        <taxon>Pseudomonadati</taxon>
        <taxon>Pseudomonadota</taxon>
        <taxon>Alphaproteobacteria</taxon>
        <taxon>Hyphomonadales</taxon>
        <taxon>Hyphomonadaceae</taxon>
        <taxon>Candidatus Viadribacter</taxon>
    </lineage>
</organism>
<dbReference type="InterPro" id="IPR047057">
    <property type="entry name" value="MerR_fam"/>
</dbReference>